<keyword evidence="2 3" id="KW-0238">DNA-binding</keyword>
<organism evidence="5 6">
    <name type="scientific">Oceanobacillus chungangensis</name>
    <dbReference type="NCBI Taxonomy" id="1229152"/>
    <lineage>
        <taxon>Bacteria</taxon>
        <taxon>Bacillati</taxon>
        <taxon>Bacillota</taxon>
        <taxon>Bacilli</taxon>
        <taxon>Bacillales</taxon>
        <taxon>Bacillaceae</taxon>
        <taxon>Oceanobacillus</taxon>
    </lineage>
</organism>
<dbReference type="SUPFAM" id="SSF48498">
    <property type="entry name" value="Tetracyclin repressor-like, C-terminal domain"/>
    <property type="match status" value="1"/>
</dbReference>
<dbReference type="PRINTS" id="PR00455">
    <property type="entry name" value="HTHTETR"/>
</dbReference>
<dbReference type="PANTHER" id="PTHR43479">
    <property type="entry name" value="ACREF/ENVCD OPERON REPRESSOR-RELATED"/>
    <property type="match status" value="1"/>
</dbReference>
<evidence type="ECO:0000313" key="5">
    <source>
        <dbReference type="EMBL" id="RDW16745.1"/>
    </source>
</evidence>
<protein>
    <submittedName>
        <fullName evidence="5">TetR family transcriptional regulator</fullName>
    </submittedName>
</protein>
<evidence type="ECO:0000259" key="4">
    <source>
        <dbReference type="PROSITE" id="PS50977"/>
    </source>
</evidence>
<dbReference type="Gene3D" id="1.10.357.10">
    <property type="entry name" value="Tetracycline Repressor, domain 2"/>
    <property type="match status" value="1"/>
</dbReference>
<dbReference type="RefSeq" id="WP_115750500.1">
    <property type="nucleotide sequence ID" value="NZ_PIOD01000016.1"/>
</dbReference>
<proteinExistence type="predicted"/>
<dbReference type="EMBL" id="PIOD01000016">
    <property type="protein sequence ID" value="RDW16745.1"/>
    <property type="molecule type" value="Genomic_DNA"/>
</dbReference>
<gene>
    <name evidence="5" type="ORF">CWR45_14050</name>
</gene>
<dbReference type="AlphaFoldDB" id="A0A3D8PNL6"/>
<sequence>MKQGVIHLSHNTGRELTKKGLNTRRKLLKSAEKVFGAKGYFEAGVVEITQEANVAQGTFYKYFPSKKAIYDELVQQMSRDLRLFIKQAIEKSPQDDMFRKSFEAFFEWVGENQNLYSIVLQAVIVDKHLYRWYYEKLATGFIKALKETDKHGESKPLNHEALAYSLMGIGQFLGMRWINWEGEEVPKEVLDTAMGMVLHGILK</sequence>
<dbReference type="Proteomes" id="UP000256520">
    <property type="component" value="Unassembled WGS sequence"/>
</dbReference>
<dbReference type="InterPro" id="IPR001647">
    <property type="entry name" value="HTH_TetR"/>
</dbReference>
<evidence type="ECO:0000256" key="3">
    <source>
        <dbReference type="PROSITE-ProRule" id="PRU00335"/>
    </source>
</evidence>
<evidence type="ECO:0000256" key="2">
    <source>
        <dbReference type="ARBA" id="ARBA00023125"/>
    </source>
</evidence>
<comment type="caution">
    <text evidence="5">The sequence shown here is derived from an EMBL/GenBank/DDBJ whole genome shotgun (WGS) entry which is preliminary data.</text>
</comment>
<dbReference type="GO" id="GO:0003677">
    <property type="term" value="F:DNA binding"/>
    <property type="evidence" value="ECO:0007669"/>
    <property type="project" value="UniProtKB-UniRule"/>
</dbReference>
<dbReference type="SUPFAM" id="SSF46689">
    <property type="entry name" value="Homeodomain-like"/>
    <property type="match status" value="1"/>
</dbReference>
<reference evidence="6" key="1">
    <citation type="submission" date="2017-11" db="EMBL/GenBank/DDBJ databases">
        <authorList>
            <person name="Zhu W."/>
        </authorList>
    </citation>
    <scope>NUCLEOTIDE SEQUENCE [LARGE SCALE GENOMIC DNA]</scope>
    <source>
        <strain evidence="6">CAU 1051</strain>
    </source>
</reference>
<dbReference type="PROSITE" id="PS50977">
    <property type="entry name" value="HTH_TETR_2"/>
    <property type="match status" value="1"/>
</dbReference>
<dbReference type="PANTHER" id="PTHR43479:SF11">
    <property type="entry name" value="ACREF_ENVCD OPERON REPRESSOR-RELATED"/>
    <property type="match status" value="1"/>
</dbReference>
<evidence type="ECO:0000313" key="6">
    <source>
        <dbReference type="Proteomes" id="UP000256520"/>
    </source>
</evidence>
<dbReference type="InterPro" id="IPR009057">
    <property type="entry name" value="Homeodomain-like_sf"/>
</dbReference>
<keyword evidence="1" id="KW-0678">Repressor</keyword>
<evidence type="ECO:0000256" key="1">
    <source>
        <dbReference type="ARBA" id="ARBA00022491"/>
    </source>
</evidence>
<dbReference type="InterPro" id="IPR050624">
    <property type="entry name" value="HTH-type_Tx_Regulator"/>
</dbReference>
<feature type="DNA-binding region" description="H-T-H motif" evidence="3">
    <location>
        <begin position="44"/>
        <end position="63"/>
    </location>
</feature>
<dbReference type="InterPro" id="IPR036271">
    <property type="entry name" value="Tet_transcr_reg_TetR-rel_C_sf"/>
</dbReference>
<dbReference type="OrthoDB" id="9812484at2"/>
<keyword evidence="6" id="KW-1185">Reference proteome</keyword>
<feature type="domain" description="HTH tetR-type" evidence="4">
    <location>
        <begin position="21"/>
        <end position="81"/>
    </location>
</feature>
<name>A0A3D8PNL6_9BACI</name>
<accession>A0A3D8PNL6</accession>
<dbReference type="Pfam" id="PF00440">
    <property type="entry name" value="TetR_N"/>
    <property type="match status" value="1"/>
</dbReference>